<dbReference type="OrthoDB" id="5880145at2"/>
<accession>A0A427U3X6</accession>
<name>A0A427U3X6_9VIBR</name>
<keyword evidence="2" id="KW-1185">Reference proteome</keyword>
<proteinExistence type="predicted"/>
<comment type="caution">
    <text evidence="1">The sequence shown here is derived from an EMBL/GenBank/DDBJ whole genome shotgun (WGS) entry which is preliminary data.</text>
</comment>
<dbReference type="Proteomes" id="UP000269041">
    <property type="component" value="Unassembled WGS sequence"/>
</dbReference>
<sequence>MNLHTCTIVLKDNHKLTYHNVEKSLEIIEVHGTSGISNILIDATDGQTIRSYYDLSVEESIESLMDL</sequence>
<dbReference type="EMBL" id="RSFA01000036">
    <property type="protein sequence ID" value="RSD31305.1"/>
    <property type="molecule type" value="Genomic_DNA"/>
</dbReference>
<evidence type="ECO:0000313" key="1">
    <source>
        <dbReference type="EMBL" id="RSD31305.1"/>
    </source>
</evidence>
<dbReference type="AlphaFoldDB" id="A0A427U3X6"/>
<organism evidence="1 2">
    <name type="scientific">Vibrio pectenicida</name>
    <dbReference type="NCBI Taxonomy" id="62763"/>
    <lineage>
        <taxon>Bacteria</taxon>
        <taxon>Pseudomonadati</taxon>
        <taxon>Pseudomonadota</taxon>
        <taxon>Gammaproteobacteria</taxon>
        <taxon>Vibrionales</taxon>
        <taxon>Vibrionaceae</taxon>
        <taxon>Vibrio</taxon>
    </lineage>
</organism>
<gene>
    <name evidence="1" type="ORF">EJA03_09550</name>
</gene>
<reference evidence="1 2" key="1">
    <citation type="submission" date="2018-12" db="EMBL/GenBank/DDBJ databases">
        <title>Genomic taxonomy of the Vibrionaceae family.</title>
        <authorList>
            <person name="Gomez-Gil B."/>
            <person name="Enciso-Ibarra K."/>
        </authorList>
    </citation>
    <scope>NUCLEOTIDE SEQUENCE [LARGE SCALE GENOMIC DNA]</scope>
    <source>
        <strain evidence="1 2">CAIM 594</strain>
    </source>
</reference>
<dbReference type="RefSeq" id="WP_125321013.1">
    <property type="nucleotide sequence ID" value="NZ_AP024890.1"/>
</dbReference>
<evidence type="ECO:0000313" key="2">
    <source>
        <dbReference type="Proteomes" id="UP000269041"/>
    </source>
</evidence>
<protein>
    <submittedName>
        <fullName evidence="1">Uncharacterized protein</fullName>
    </submittedName>
</protein>